<keyword evidence="8 11" id="KW-1133">Transmembrane helix</keyword>
<dbReference type="RefSeq" id="WP_054773079.1">
    <property type="nucleotide sequence ID" value="NZ_AP019782.1"/>
</dbReference>
<dbReference type="PANTHER" id="PTHR33909">
    <property type="entry name" value="SEC TRANSLOCON ACCESSORY COMPLEX SUBUNIT YAJC"/>
    <property type="match status" value="1"/>
</dbReference>
<keyword evidence="5" id="KW-1003">Cell membrane</keyword>
<dbReference type="AlphaFoldDB" id="A0A8D5AHZ2"/>
<evidence type="ECO:0000256" key="9">
    <source>
        <dbReference type="ARBA" id="ARBA00023010"/>
    </source>
</evidence>
<keyword evidence="9" id="KW-0811">Translocation</keyword>
<evidence type="ECO:0000313" key="13">
    <source>
        <dbReference type="Proteomes" id="UP000824988"/>
    </source>
</evidence>
<evidence type="ECO:0000256" key="1">
    <source>
        <dbReference type="ARBA" id="ARBA00004162"/>
    </source>
</evidence>
<dbReference type="GO" id="GO:0015031">
    <property type="term" value="P:protein transport"/>
    <property type="evidence" value="ECO:0007669"/>
    <property type="project" value="UniProtKB-KW"/>
</dbReference>
<dbReference type="NCBIfam" id="TIGR00739">
    <property type="entry name" value="yajC"/>
    <property type="match status" value="1"/>
</dbReference>
<evidence type="ECO:0000256" key="6">
    <source>
        <dbReference type="ARBA" id="ARBA00022692"/>
    </source>
</evidence>
<evidence type="ECO:0000256" key="10">
    <source>
        <dbReference type="ARBA" id="ARBA00023136"/>
    </source>
</evidence>
<dbReference type="EMBL" id="AP019782">
    <property type="protein sequence ID" value="BBL71968.1"/>
    <property type="molecule type" value="Genomic_DNA"/>
</dbReference>
<keyword evidence="4" id="KW-0813">Transport</keyword>
<comment type="subcellular location">
    <subcellularLocation>
        <location evidence="1">Cell membrane</location>
        <topology evidence="1">Single-pass membrane protein</topology>
    </subcellularLocation>
</comment>
<proteinExistence type="inferred from homology"/>
<keyword evidence="6 11" id="KW-0812">Transmembrane</keyword>
<accession>A0A8D5AHZ2</accession>
<dbReference type="Pfam" id="PF02699">
    <property type="entry name" value="YajC"/>
    <property type="match status" value="1"/>
</dbReference>
<organism evidence="12 13">
    <name type="scientific">Methylogaea oryzae</name>
    <dbReference type="NCBI Taxonomy" id="1295382"/>
    <lineage>
        <taxon>Bacteria</taxon>
        <taxon>Pseudomonadati</taxon>
        <taxon>Pseudomonadota</taxon>
        <taxon>Gammaproteobacteria</taxon>
        <taxon>Methylococcales</taxon>
        <taxon>Methylococcaceae</taxon>
        <taxon>Methylogaea</taxon>
    </lineage>
</organism>
<dbReference type="KEGG" id="moz:MoryE10_25740"/>
<sequence>MSFLISDALAEGAAAGGAAAQEPGMAGLIFPVAILLVFYFLFIRPQQRRQKDHKKMVDALNKGTDVVTAGGVLGRVVDIDDSFVKLEIADNVQIQVQKHAIASLMPKGTYKSLNK</sequence>
<dbReference type="Proteomes" id="UP000824988">
    <property type="component" value="Chromosome"/>
</dbReference>
<evidence type="ECO:0000256" key="8">
    <source>
        <dbReference type="ARBA" id="ARBA00022989"/>
    </source>
</evidence>
<evidence type="ECO:0000256" key="5">
    <source>
        <dbReference type="ARBA" id="ARBA00022475"/>
    </source>
</evidence>
<dbReference type="InterPro" id="IPR003849">
    <property type="entry name" value="Preprotein_translocase_YajC"/>
</dbReference>
<dbReference type="SMART" id="SM01323">
    <property type="entry name" value="YajC"/>
    <property type="match status" value="1"/>
</dbReference>
<dbReference type="PANTHER" id="PTHR33909:SF1">
    <property type="entry name" value="SEC TRANSLOCON ACCESSORY COMPLEX SUBUNIT YAJC"/>
    <property type="match status" value="1"/>
</dbReference>
<evidence type="ECO:0000256" key="11">
    <source>
        <dbReference type="SAM" id="Phobius"/>
    </source>
</evidence>
<name>A0A8D5AHZ2_9GAMM</name>
<reference evidence="12" key="1">
    <citation type="submission" date="2019-06" db="EMBL/GenBank/DDBJ databases">
        <title>Complete genome sequence of Methylogaea oryzae strain JCM16910.</title>
        <authorList>
            <person name="Asakawa S."/>
        </authorList>
    </citation>
    <scope>NUCLEOTIDE SEQUENCE</scope>
    <source>
        <strain evidence="12">E10</strain>
    </source>
</reference>
<evidence type="ECO:0000256" key="7">
    <source>
        <dbReference type="ARBA" id="ARBA00022927"/>
    </source>
</evidence>
<gene>
    <name evidence="12" type="primary">yajC</name>
    <name evidence="12" type="ORF">MoryE10_25740</name>
</gene>
<feature type="transmembrane region" description="Helical" evidence="11">
    <location>
        <begin position="25"/>
        <end position="43"/>
    </location>
</feature>
<evidence type="ECO:0000256" key="2">
    <source>
        <dbReference type="ARBA" id="ARBA00006742"/>
    </source>
</evidence>
<comment type="similarity">
    <text evidence="2">Belongs to the YajC family.</text>
</comment>
<keyword evidence="13" id="KW-1185">Reference proteome</keyword>
<evidence type="ECO:0000256" key="3">
    <source>
        <dbReference type="ARBA" id="ARBA00014962"/>
    </source>
</evidence>
<evidence type="ECO:0000256" key="4">
    <source>
        <dbReference type="ARBA" id="ARBA00022448"/>
    </source>
</evidence>
<keyword evidence="10 11" id="KW-0472">Membrane</keyword>
<evidence type="ECO:0000313" key="12">
    <source>
        <dbReference type="EMBL" id="BBL71968.1"/>
    </source>
</evidence>
<dbReference type="PRINTS" id="PR01853">
    <property type="entry name" value="YAJCTRNLCASE"/>
</dbReference>
<dbReference type="GO" id="GO:0005886">
    <property type="term" value="C:plasma membrane"/>
    <property type="evidence" value="ECO:0007669"/>
    <property type="project" value="UniProtKB-SubCell"/>
</dbReference>
<keyword evidence="7" id="KW-0653">Protein transport</keyword>
<protein>
    <recommendedName>
        <fullName evidence="3">Sec translocon accessory complex subunit YajC</fullName>
    </recommendedName>
</protein>